<feature type="compositionally biased region" description="Basic and acidic residues" evidence="1">
    <location>
        <begin position="67"/>
        <end position="82"/>
    </location>
</feature>
<dbReference type="AlphaFoldDB" id="A0A183CFM2"/>
<feature type="compositionally biased region" description="Basic and acidic residues" evidence="1">
    <location>
        <begin position="717"/>
        <end position="740"/>
    </location>
</feature>
<sequence>MGQRMRRRITVLATLIALIASYGAVAEPIANVSEPTTILSSEVTTTTATSLEEPRSTTTENPSSTANHEEETPNHGMIRLDDGDQMDGETEMVPKVAAGEEIAKSDTEMPENVQQRQDEVPKAVQPELADPKGNETEGTLKAEEEEAETEQKQLQKDGAEGKETAKSSEDKAEKGMKEHLQHTVMASGDDPFQTSTITQLTTVQQNEEQQKKEGNKEEKEEKKEESKEKMEEKKERNKEGKEEKEKKEESKEKMEEKKEGNKEVKEEKEKKEEAKEKMEEKNEENKNGKKEAGENDKMERKNEENSGGKEEVNAEKVKESQNEEEKSEGEKETEKGNSPFKVEEAKKPEENATAVPLSEKDVEQPLNIDMAPVHEQQEDGQHEQIQREEESPNSEEGAAHKDGEVIVTEGLNKSHALREEEKPIVFPAEHAEAPNSHFGTDGGGNEEEKEAEEEEKLPQPGRAQITHMGREGDTTPEKEKKKNSDVAEQQKHQHELEIGHFNVNEGSDGFEEITREEAAQPAATTTEERQPHNNQHAFEVVANEGNHDEETSSPSSVMATTILASSPTPTTTVRTETAKSADQTETTPQPRREEAGQDAEGGEKASNGPPGSTDEDIPPPRGPPGVEKPSTEMPLPAEEQPPPSTELPLTTASQTEHAVVVTGEGFKTIALSTARGEGEETHTQKGDLHEETTFVSAPPTISASEEHETTSISTAEEGAKEANEVTETPKGRPTETKPSTDPESAEEVGKHVTDLARAFRTPFLLRLIKIEWRTEFDDLSSGPARKLQEQIRSDLHSALSAAVGPAFLDYQIEALHKGSVIVEGQLMSKDEIADAQNVATALEQAIVSRGGELGGNAVDTEGISVAGLPAHGPSGNTLATNQRQQQEEAQILFCLLLLIVNNRRNNGTLKLKEEICMVENGKGSVAAAAASRFTTDGGGVNLTGLRTTMPGAESASNGHNIGRLTATNGLNGHQPIILSGSQFSTPSAYNAANNRA</sequence>
<keyword evidence="3" id="KW-1185">Reference proteome</keyword>
<feature type="chain" id="PRO_5008147552" evidence="2">
    <location>
        <begin position="27"/>
        <end position="996"/>
    </location>
</feature>
<evidence type="ECO:0000313" key="3">
    <source>
        <dbReference type="Proteomes" id="UP000050741"/>
    </source>
</evidence>
<feature type="compositionally biased region" description="Polar residues" evidence="1">
    <location>
        <begin position="56"/>
        <end position="66"/>
    </location>
</feature>
<evidence type="ECO:0000256" key="1">
    <source>
        <dbReference type="SAM" id="MobiDB-lite"/>
    </source>
</evidence>
<feature type="region of interest" description="Disordered" evidence="1">
    <location>
        <begin position="700"/>
        <end position="749"/>
    </location>
</feature>
<feature type="compositionally biased region" description="Polar residues" evidence="1">
    <location>
        <begin position="647"/>
        <end position="656"/>
    </location>
</feature>
<feature type="region of interest" description="Disordered" evidence="1">
    <location>
        <begin position="101"/>
        <end position="661"/>
    </location>
</feature>
<evidence type="ECO:0000256" key="2">
    <source>
        <dbReference type="SAM" id="SignalP"/>
    </source>
</evidence>
<accession>A0A183CFM2</accession>
<name>A0A183CFM2_GLOPA</name>
<organism evidence="3 4">
    <name type="scientific">Globodera pallida</name>
    <name type="common">Potato cyst nematode worm</name>
    <name type="synonym">Heterodera pallida</name>
    <dbReference type="NCBI Taxonomy" id="36090"/>
    <lineage>
        <taxon>Eukaryota</taxon>
        <taxon>Metazoa</taxon>
        <taxon>Ecdysozoa</taxon>
        <taxon>Nematoda</taxon>
        <taxon>Chromadorea</taxon>
        <taxon>Rhabditida</taxon>
        <taxon>Tylenchina</taxon>
        <taxon>Tylenchomorpha</taxon>
        <taxon>Tylenchoidea</taxon>
        <taxon>Heteroderidae</taxon>
        <taxon>Heteroderinae</taxon>
        <taxon>Globodera</taxon>
    </lineage>
</organism>
<protein>
    <submittedName>
        <fullName evidence="4">SEA domain-containing protein</fullName>
    </submittedName>
</protein>
<feature type="compositionally biased region" description="Acidic residues" evidence="1">
    <location>
        <begin position="444"/>
        <end position="455"/>
    </location>
</feature>
<reference evidence="4" key="2">
    <citation type="submission" date="2016-06" db="UniProtKB">
        <authorList>
            <consortium name="WormBaseParasite"/>
        </authorList>
    </citation>
    <scope>IDENTIFICATION</scope>
</reference>
<evidence type="ECO:0000313" key="4">
    <source>
        <dbReference type="WBParaSite" id="GPLIN_001167700"/>
    </source>
</evidence>
<feature type="compositionally biased region" description="Low complexity" evidence="1">
    <location>
        <begin position="40"/>
        <end position="51"/>
    </location>
</feature>
<feature type="compositionally biased region" description="Basic and acidic residues" evidence="1">
    <location>
        <begin position="375"/>
        <end position="390"/>
    </location>
</feature>
<feature type="compositionally biased region" description="Polar residues" evidence="1">
    <location>
        <begin position="552"/>
        <end position="567"/>
    </location>
</feature>
<feature type="compositionally biased region" description="Polar residues" evidence="1">
    <location>
        <begin position="192"/>
        <end position="205"/>
    </location>
</feature>
<feature type="compositionally biased region" description="Basic and acidic residues" evidence="1">
    <location>
        <begin position="208"/>
        <end position="350"/>
    </location>
</feature>
<feature type="compositionally biased region" description="Basic and acidic residues" evidence="1">
    <location>
        <begin position="129"/>
        <end position="142"/>
    </location>
</feature>
<feature type="signal peptide" evidence="2">
    <location>
        <begin position="1"/>
        <end position="26"/>
    </location>
</feature>
<feature type="compositionally biased region" description="Polar residues" evidence="1">
    <location>
        <begin position="578"/>
        <end position="589"/>
    </location>
</feature>
<dbReference type="WBParaSite" id="GPLIN_001167700">
    <property type="protein sequence ID" value="GPLIN_001167700"/>
    <property type="gene ID" value="GPLIN_001167700"/>
</dbReference>
<keyword evidence="2" id="KW-0732">Signal</keyword>
<feature type="compositionally biased region" description="Basic and acidic residues" evidence="1">
    <location>
        <begin position="468"/>
        <end position="498"/>
    </location>
</feature>
<dbReference type="Proteomes" id="UP000050741">
    <property type="component" value="Unassembled WGS sequence"/>
</dbReference>
<reference evidence="3" key="1">
    <citation type="submission" date="2014-05" db="EMBL/GenBank/DDBJ databases">
        <title>The genome and life-stage specific transcriptomes of Globodera pallida elucidate key aspects of plant parasitism by a cyst nematode.</title>
        <authorList>
            <person name="Cotton J.A."/>
            <person name="Lilley C.J."/>
            <person name="Jones L.M."/>
            <person name="Kikuchi T."/>
            <person name="Reid A.J."/>
            <person name="Thorpe P."/>
            <person name="Tsai I.J."/>
            <person name="Beasley H."/>
            <person name="Blok V."/>
            <person name="Cock P.J.A."/>
            <person name="Van den Akker S.E."/>
            <person name="Holroyd N."/>
            <person name="Hunt M."/>
            <person name="Mantelin S."/>
            <person name="Naghra H."/>
            <person name="Pain A."/>
            <person name="Palomares-Rius J.E."/>
            <person name="Zarowiecki M."/>
            <person name="Berriman M."/>
            <person name="Jones J.T."/>
            <person name="Urwin P.E."/>
        </authorList>
    </citation>
    <scope>NUCLEOTIDE SEQUENCE [LARGE SCALE GENOMIC DNA]</scope>
    <source>
        <strain evidence="3">Lindley</strain>
    </source>
</reference>
<proteinExistence type="predicted"/>
<feature type="region of interest" description="Disordered" evidence="1">
    <location>
        <begin position="40"/>
        <end position="87"/>
    </location>
</feature>
<feature type="compositionally biased region" description="Basic and acidic residues" evidence="1">
    <location>
        <begin position="149"/>
        <end position="181"/>
    </location>
</feature>